<dbReference type="EMBL" id="CM042020">
    <property type="protein sequence ID" value="KAI3821016.1"/>
    <property type="molecule type" value="Genomic_DNA"/>
</dbReference>
<name>A0ACB9JLI7_9ASTR</name>
<reference evidence="2" key="1">
    <citation type="journal article" date="2022" name="Mol. Ecol. Resour.">
        <title>The genomes of chicory, endive, great burdock and yacon provide insights into Asteraceae palaeo-polyploidization history and plant inulin production.</title>
        <authorList>
            <person name="Fan W."/>
            <person name="Wang S."/>
            <person name="Wang H."/>
            <person name="Wang A."/>
            <person name="Jiang F."/>
            <person name="Liu H."/>
            <person name="Zhao H."/>
            <person name="Xu D."/>
            <person name="Zhang Y."/>
        </authorList>
    </citation>
    <scope>NUCLEOTIDE SEQUENCE [LARGE SCALE GENOMIC DNA]</scope>
    <source>
        <strain evidence="2">cv. Yunnan</strain>
    </source>
</reference>
<comment type="caution">
    <text evidence="1">The sequence shown here is derived from an EMBL/GenBank/DDBJ whole genome shotgun (WGS) entry which is preliminary data.</text>
</comment>
<gene>
    <name evidence="1" type="ORF">L1987_08572</name>
</gene>
<evidence type="ECO:0000313" key="1">
    <source>
        <dbReference type="EMBL" id="KAI3821016.1"/>
    </source>
</evidence>
<accession>A0ACB9JLI7</accession>
<dbReference type="Proteomes" id="UP001056120">
    <property type="component" value="Linkage Group LG03"/>
</dbReference>
<sequence>MFFGRKVQLLHWEMSTLQGPVVCPSVRGKQSGVHAVPAIEGSLMKAKIQKSGILGFKGINSHRVHVRRQHGSKTVTCNFSSSSNGNGSMAESFNENDSDYVNSSVIEAV</sequence>
<proteinExistence type="predicted"/>
<reference evidence="1 2" key="2">
    <citation type="journal article" date="2022" name="Mol. Ecol. Resour.">
        <title>The genomes of chicory, endive, great burdock and yacon provide insights into Asteraceae paleo-polyploidization history and plant inulin production.</title>
        <authorList>
            <person name="Fan W."/>
            <person name="Wang S."/>
            <person name="Wang H."/>
            <person name="Wang A."/>
            <person name="Jiang F."/>
            <person name="Liu H."/>
            <person name="Zhao H."/>
            <person name="Xu D."/>
            <person name="Zhang Y."/>
        </authorList>
    </citation>
    <scope>NUCLEOTIDE SEQUENCE [LARGE SCALE GENOMIC DNA]</scope>
    <source>
        <strain evidence="2">cv. Yunnan</strain>
        <tissue evidence="1">Leaves</tissue>
    </source>
</reference>
<organism evidence="1 2">
    <name type="scientific">Smallanthus sonchifolius</name>
    <dbReference type="NCBI Taxonomy" id="185202"/>
    <lineage>
        <taxon>Eukaryota</taxon>
        <taxon>Viridiplantae</taxon>
        <taxon>Streptophyta</taxon>
        <taxon>Embryophyta</taxon>
        <taxon>Tracheophyta</taxon>
        <taxon>Spermatophyta</taxon>
        <taxon>Magnoliopsida</taxon>
        <taxon>eudicotyledons</taxon>
        <taxon>Gunneridae</taxon>
        <taxon>Pentapetalae</taxon>
        <taxon>asterids</taxon>
        <taxon>campanulids</taxon>
        <taxon>Asterales</taxon>
        <taxon>Asteraceae</taxon>
        <taxon>Asteroideae</taxon>
        <taxon>Heliantheae alliance</taxon>
        <taxon>Millerieae</taxon>
        <taxon>Smallanthus</taxon>
    </lineage>
</organism>
<evidence type="ECO:0000313" key="2">
    <source>
        <dbReference type="Proteomes" id="UP001056120"/>
    </source>
</evidence>
<keyword evidence="2" id="KW-1185">Reference proteome</keyword>
<protein>
    <submittedName>
        <fullName evidence="1">Uncharacterized protein</fullName>
    </submittedName>
</protein>